<gene>
    <name evidence="3" type="ordered locus">AALP_Aa3g004400</name>
</gene>
<feature type="region of interest" description="Disordered" evidence="1">
    <location>
        <begin position="1"/>
        <end position="34"/>
    </location>
</feature>
<name>A0A087H650_ARAAL</name>
<dbReference type="eggNOG" id="KOG1776">
    <property type="taxonomic scope" value="Eukaryota"/>
</dbReference>
<dbReference type="OrthoDB" id="1719294at2759"/>
<dbReference type="EMBL" id="CM002871">
    <property type="protein sequence ID" value="KFK37602.1"/>
    <property type="molecule type" value="Genomic_DNA"/>
</dbReference>
<organism evidence="3 4">
    <name type="scientific">Arabis alpina</name>
    <name type="common">Alpine rock-cress</name>
    <dbReference type="NCBI Taxonomy" id="50452"/>
    <lineage>
        <taxon>Eukaryota</taxon>
        <taxon>Viridiplantae</taxon>
        <taxon>Streptophyta</taxon>
        <taxon>Embryophyta</taxon>
        <taxon>Tracheophyta</taxon>
        <taxon>Spermatophyta</taxon>
        <taxon>Magnoliopsida</taxon>
        <taxon>eudicotyledons</taxon>
        <taxon>Gunneridae</taxon>
        <taxon>Pentapetalae</taxon>
        <taxon>rosids</taxon>
        <taxon>malvids</taxon>
        <taxon>Brassicales</taxon>
        <taxon>Brassicaceae</taxon>
        <taxon>Arabideae</taxon>
        <taxon>Arabis</taxon>
    </lineage>
</organism>
<protein>
    <submittedName>
        <fullName evidence="3">Uncharacterized protein</fullName>
    </submittedName>
</protein>
<dbReference type="PANTHER" id="PTHR21725:SF1">
    <property type="entry name" value="E3 UBIQUITIN-PROTEIN LIGASE UBR4"/>
    <property type="match status" value="1"/>
</dbReference>
<dbReference type="AlphaFoldDB" id="A0A087H650"/>
<keyword evidence="2" id="KW-0812">Transmembrane</keyword>
<dbReference type="GO" id="GO:0009506">
    <property type="term" value="C:plasmodesma"/>
    <property type="evidence" value="ECO:0007669"/>
    <property type="project" value="TreeGrafter"/>
</dbReference>
<keyword evidence="2" id="KW-0472">Membrane</keyword>
<keyword evidence="4" id="KW-1185">Reference proteome</keyword>
<dbReference type="Proteomes" id="UP000029120">
    <property type="component" value="Chromosome 3"/>
</dbReference>
<proteinExistence type="predicted"/>
<dbReference type="GO" id="GO:0005829">
    <property type="term" value="C:cytosol"/>
    <property type="evidence" value="ECO:0007669"/>
    <property type="project" value="TreeGrafter"/>
</dbReference>
<dbReference type="InterPro" id="IPR045189">
    <property type="entry name" value="UBR4-like"/>
</dbReference>
<sequence length="229" mass="26164">MGTSAPAVQEKDENIVGSLKNSSETEENNSDVSQETRDIQLVSYLEWEKGASYLDIVRRQYKASQPIRGASQKSRTHRSDFLALKYTLRWKRRSSRASKGGLQAFELGSWVTELILSHVLNLSVCESSAEYFELLLKMIETQDALLFLTVRGCLTTFCKLISPEVGNIESLVRSLQIDISIGAIGLQLLTMILRWILLLKITRSKRKRPRRGRLLRRTPRTIKELLWPV</sequence>
<evidence type="ECO:0000256" key="1">
    <source>
        <dbReference type="SAM" id="MobiDB-lite"/>
    </source>
</evidence>
<dbReference type="PANTHER" id="PTHR21725">
    <property type="entry name" value="E3 UBIQUITIN-PROTEIN LIGASE UBR4"/>
    <property type="match status" value="1"/>
</dbReference>
<evidence type="ECO:0000313" key="3">
    <source>
        <dbReference type="EMBL" id="KFK37602.1"/>
    </source>
</evidence>
<accession>A0A087H650</accession>
<reference evidence="4" key="1">
    <citation type="journal article" date="2015" name="Nat. Plants">
        <title>Genome expansion of Arabis alpina linked with retrotransposition and reduced symmetric DNA methylation.</title>
        <authorList>
            <person name="Willing E.M."/>
            <person name="Rawat V."/>
            <person name="Mandakova T."/>
            <person name="Maumus F."/>
            <person name="James G.V."/>
            <person name="Nordstroem K.J."/>
            <person name="Becker C."/>
            <person name="Warthmann N."/>
            <person name="Chica C."/>
            <person name="Szarzynska B."/>
            <person name="Zytnicki M."/>
            <person name="Albani M.C."/>
            <person name="Kiefer C."/>
            <person name="Bergonzi S."/>
            <person name="Castaings L."/>
            <person name="Mateos J.L."/>
            <person name="Berns M.C."/>
            <person name="Bujdoso N."/>
            <person name="Piofczyk T."/>
            <person name="de Lorenzo L."/>
            <person name="Barrero-Sicilia C."/>
            <person name="Mateos I."/>
            <person name="Piednoel M."/>
            <person name="Hagmann J."/>
            <person name="Chen-Min-Tao R."/>
            <person name="Iglesias-Fernandez R."/>
            <person name="Schuster S.C."/>
            <person name="Alonso-Blanco C."/>
            <person name="Roudier F."/>
            <person name="Carbonero P."/>
            <person name="Paz-Ares J."/>
            <person name="Davis S.J."/>
            <person name="Pecinka A."/>
            <person name="Quesneville H."/>
            <person name="Colot V."/>
            <person name="Lysak M.A."/>
            <person name="Weigel D."/>
            <person name="Coupland G."/>
            <person name="Schneeberger K."/>
        </authorList>
    </citation>
    <scope>NUCLEOTIDE SEQUENCE [LARGE SCALE GENOMIC DNA]</scope>
    <source>
        <strain evidence="4">cv. Pajares</strain>
    </source>
</reference>
<evidence type="ECO:0000313" key="4">
    <source>
        <dbReference type="Proteomes" id="UP000029120"/>
    </source>
</evidence>
<evidence type="ECO:0000256" key="2">
    <source>
        <dbReference type="SAM" id="Phobius"/>
    </source>
</evidence>
<dbReference type="GO" id="GO:0009926">
    <property type="term" value="P:auxin polar transport"/>
    <property type="evidence" value="ECO:0007669"/>
    <property type="project" value="TreeGrafter"/>
</dbReference>
<feature type="transmembrane region" description="Helical" evidence="2">
    <location>
        <begin position="179"/>
        <end position="201"/>
    </location>
</feature>
<dbReference type="Gramene" id="KFK37602">
    <property type="protein sequence ID" value="KFK37602"/>
    <property type="gene ID" value="AALP_AA3G004400"/>
</dbReference>
<keyword evidence="2" id="KW-1133">Transmembrane helix</keyword>